<evidence type="ECO:0000256" key="4">
    <source>
        <dbReference type="ARBA" id="ARBA00022989"/>
    </source>
</evidence>
<evidence type="ECO:0000313" key="7">
    <source>
        <dbReference type="EMBL" id="BAI81382.1"/>
    </source>
</evidence>
<dbReference type="PANTHER" id="PTHR35791">
    <property type="entry name" value="UPF0754 MEMBRANE PROTEIN YHEB"/>
    <property type="match status" value="1"/>
</dbReference>
<dbReference type="GO" id="GO:0012505">
    <property type="term" value="C:endomembrane system"/>
    <property type="evidence" value="ECO:0007669"/>
    <property type="project" value="UniProtKB-SubCell"/>
</dbReference>
<feature type="transmembrane region" description="Helical" evidence="6">
    <location>
        <begin position="475"/>
        <end position="498"/>
    </location>
</feature>
<reference evidence="7 8" key="1">
    <citation type="journal article" date="2010" name="DNA Res.">
        <title>Bacterial lifestyle in a deep-sea hydrothermal vent chimney revealed by the genome sequence of the thermophilic bacterium Deferribacter desulfuricans SSM1.</title>
        <authorList>
            <person name="Takaki Y."/>
            <person name="Shimamura S."/>
            <person name="Nakagawa S."/>
            <person name="Fukuhara Y."/>
            <person name="Horikawa H."/>
            <person name="Ankai A."/>
            <person name="Harada T."/>
            <person name="Hosoyama A."/>
            <person name="Oguchi A."/>
            <person name="Fukui S."/>
            <person name="Fujita N."/>
            <person name="Takami H."/>
            <person name="Takai K."/>
        </authorList>
    </citation>
    <scope>NUCLEOTIDE SEQUENCE [LARGE SCALE GENOMIC DNA]</scope>
    <source>
        <strain evidence="8">DSM 14783 / JCM 11476 / NBRC 101012 / SSM1</strain>
    </source>
</reference>
<accession>D3P9J2</accession>
<comment type="similarity">
    <text evidence="2">Belongs to the UPF0754 family.</text>
</comment>
<feature type="transmembrane region" description="Helical" evidence="6">
    <location>
        <begin position="6"/>
        <end position="27"/>
    </location>
</feature>
<dbReference type="OrthoDB" id="3631561at2"/>
<name>D3P9J2_DEFDS</name>
<dbReference type="KEGG" id="ddf:DEFDS_1931"/>
<dbReference type="Proteomes" id="UP000001520">
    <property type="component" value="Chromosome"/>
</dbReference>
<keyword evidence="4 6" id="KW-1133">Transmembrane helix</keyword>
<proteinExistence type="inferred from homology"/>
<dbReference type="eggNOG" id="COG4399">
    <property type="taxonomic scope" value="Bacteria"/>
</dbReference>
<keyword evidence="8" id="KW-1185">Reference proteome</keyword>
<dbReference type="HOGENOM" id="CLU_042384_0_1_0"/>
<dbReference type="Pfam" id="PF04286">
    <property type="entry name" value="DUF445"/>
    <property type="match status" value="1"/>
</dbReference>
<dbReference type="EMBL" id="AP011529">
    <property type="protein sequence ID" value="BAI81382.1"/>
    <property type="molecule type" value="Genomic_DNA"/>
</dbReference>
<evidence type="ECO:0000256" key="6">
    <source>
        <dbReference type="SAM" id="Phobius"/>
    </source>
</evidence>
<dbReference type="InterPro" id="IPR007383">
    <property type="entry name" value="DUF445"/>
</dbReference>
<comment type="subcellular location">
    <subcellularLocation>
        <location evidence="1">Endomembrane system</location>
    </subcellularLocation>
</comment>
<dbReference type="RefSeq" id="WP_013008627.1">
    <property type="nucleotide sequence ID" value="NC_013939.1"/>
</dbReference>
<dbReference type="AlphaFoldDB" id="D3P9J2"/>
<evidence type="ECO:0000256" key="3">
    <source>
        <dbReference type="ARBA" id="ARBA00022692"/>
    </source>
</evidence>
<evidence type="ECO:0000256" key="5">
    <source>
        <dbReference type="ARBA" id="ARBA00023136"/>
    </source>
</evidence>
<evidence type="ECO:0000313" key="8">
    <source>
        <dbReference type="Proteomes" id="UP000001520"/>
    </source>
</evidence>
<keyword evidence="3 6" id="KW-0812">Transmembrane</keyword>
<evidence type="ECO:0000256" key="1">
    <source>
        <dbReference type="ARBA" id="ARBA00004308"/>
    </source>
</evidence>
<dbReference type="STRING" id="639282.DEFDS_1931"/>
<keyword evidence="5 6" id="KW-0472">Membrane</keyword>
<dbReference type="PANTHER" id="PTHR35791:SF1">
    <property type="entry name" value="UPF0754 MEMBRANE PROTEIN YHEB"/>
    <property type="match status" value="1"/>
</dbReference>
<gene>
    <name evidence="7" type="ordered locus">DEFDS_1931</name>
</gene>
<evidence type="ECO:0000256" key="2">
    <source>
        <dbReference type="ARBA" id="ARBA00008053"/>
    </source>
</evidence>
<protein>
    <recommendedName>
        <fullName evidence="9">DUF445 domain-containing protein</fullName>
    </recommendedName>
</protein>
<organism evidence="7 8">
    <name type="scientific">Deferribacter desulfuricans (strain DSM 14783 / JCM 11476 / NBRC 101012 / SSM1)</name>
    <dbReference type="NCBI Taxonomy" id="639282"/>
    <lineage>
        <taxon>Bacteria</taxon>
        <taxon>Pseudomonadati</taxon>
        <taxon>Deferribacterota</taxon>
        <taxon>Deferribacteres</taxon>
        <taxon>Deferribacterales</taxon>
        <taxon>Deferribacteraceae</taxon>
        <taxon>Deferribacter</taxon>
    </lineage>
</organism>
<evidence type="ECO:0008006" key="9">
    <source>
        <dbReference type="Google" id="ProtNLM"/>
    </source>
</evidence>
<sequence length="499" mass="57824">MQPHFISLISTPILTGFVGYFTNFLAIKMLFKPYQKRWYSFGWQGVIPKNRNKLAYEIGKLVGNELITEKELKKAIESEKFQYVLEHTIENEIKNFLDKDFGNLSEIIESFGLDIDDIITSIFNSNNIDLSSILNELLNNSIANINKKKISEFNNFEQIVDSFLNSFFENENLKEYLANEIISYINNFLLSGKSISNLLSEEQQNLIIEKVAQISDNIISFIDKLLQDKSIKEKLVKKLIEIKNQYFGNGFIDQLKLGVLNIFLNEDTIRELINNELPKLIKSIKEDETVKLKIEEFIKLKTEQFLKTPIYKLAEKIGLENLYSSYIKIVNWLKNELLSINLKNKLSEKIKNYFIQNPDLTISDIIKKFGINPETIKFNLTEKEIHTIIPVISKSIENILKNIPIGNIYNKIPKKTFFSIKESVIKGVNGILESNIDKIVTSLNIDKLVEDKINSLDLQKLEDLIFSFMKDQFKWINILGFILGFMFGLIQSVLLLFVH</sequence>